<evidence type="ECO:0000313" key="2">
    <source>
        <dbReference type="Proteomes" id="UP001241377"/>
    </source>
</evidence>
<organism evidence="1 2">
    <name type="scientific">Naganishia cerealis</name>
    <dbReference type="NCBI Taxonomy" id="610337"/>
    <lineage>
        <taxon>Eukaryota</taxon>
        <taxon>Fungi</taxon>
        <taxon>Dikarya</taxon>
        <taxon>Basidiomycota</taxon>
        <taxon>Agaricomycotina</taxon>
        <taxon>Tremellomycetes</taxon>
        <taxon>Filobasidiales</taxon>
        <taxon>Filobasidiaceae</taxon>
        <taxon>Naganishia</taxon>
    </lineage>
</organism>
<dbReference type="Proteomes" id="UP001241377">
    <property type="component" value="Unassembled WGS sequence"/>
</dbReference>
<reference evidence="1" key="1">
    <citation type="submission" date="2023-04" db="EMBL/GenBank/DDBJ databases">
        <title>Draft Genome sequencing of Naganishia species isolated from polar environments using Oxford Nanopore Technology.</title>
        <authorList>
            <person name="Leo P."/>
            <person name="Venkateswaran K."/>
        </authorList>
    </citation>
    <scope>NUCLEOTIDE SEQUENCE</scope>
    <source>
        <strain evidence="1">MNA-CCFEE 5261</strain>
    </source>
</reference>
<gene>
    <name evidence="1" type="ORF">QFC19_006827</name>
</gene>
<comment type="caution">
    <text evidence="1">The sequence shown here is derived from an EMBL/GenBank/DDBJ whole genome shotgun (WGS) entry which is preliminary data.</text>
</comment>
<sequence length="1041" mass="114339">MIIEKTQMGSWLNLTHKGSMPWGVQARKGTRPNTPSNPPSDHESSTTTAIACADSTSSLDKNQQYTLYLAPPLQRSETSFTLEVPGSTQSGERETSTDTLQLYDSPLIVPMKFPSPPAKPPYLVERYTASQVTPPCLSPATPEPIEPRTPTLDTPATGRFENANRSYPSPIQAGFRTPSSKYSAETQARKDVPSSQSTAARTLTFDTDAIPSSDASAIRSQARTNSFGTTGYSNFTVGAPSPLSNRTHESPRDVHRGQHRNFSYGLDRREQKLYSGVSQYNADVNIARLSGYGTPNDTPNLSLSDLVSSPPSVDTGADYNTVNPIVITPEDRHFPNIPPPPRPEDDTWTPPGVLGIGEGFGGGPQRDERGKRIDSRRWRLVDPLARITQRTAADVYTNDDSNKSKIGFKERFSQSVLNLLGESNKGKRRASKRNLPEAESNQWPRKSIKAEKRRSVNDLLGPPVQRAAYEWRDSSGRQREMLVSRARRLLFGRPDRNQAKTPGNQSWVDISSKRSPRNGSAFETRQAYATTKSMSAGRPLPFSPSMPALSTSLHGRSASDVRIQTWLNTSQAALSESQHSRYDFRGVDKQGPPRANPTALTPYSVSKNRVFSSTGNDPNGLADTSRLEANSPVDGVNYPARSRQSQYFVPLVNPAPVPEATSMDPIHRMAGREGRRGSIRSRTPQHDSTANVDRPEKQQKRRTSSISKFTSWLGIRRSSSSKTLDQGVPYARPDNTHINSTISQSSPKPRPNHYRLRTKSSTRLPDTERQTPQADSASKNRRRSGSDWLESIVRRRSNKTGHPTLQGYPEIVLLSAEHLPPPTINEHGFLQSSPSTRSEVKLSETYLALHGIRQDQQPKHVDDLPFISTPFEAVPMERDLSRLTEADEEGAGQNSSCATPAAIQSEPLPVSVHAHKRKPTPPVLEPFTATPNALTVPHFESENKQSKRTKRYPTTLSIGSMSSMSTGITDGDEPVAIISAVLSSPVHEDLPLTTAPTVARAVSLDLNALTADERQAVGLGSTTRIPRIPSISTTYTLAQAV</sequence>
<evidence type="ECO:0000313" key="1">
    <source>
        <dbReference type="EMBL" id="KAJ9097359.1"/>
    </source>
</evidence>
<protein>
    <submittedName>
        <fullName evidence="1">Uncharacterized protein</fullName>
    </submittedName>
</protein>
<dbReference type="EMBL" id="JASBWR010000087">
    <property type="protein sequence ID" value="KAJ9097359.1"/>
    <property type="molecule type" value="Genomic_DNA"/>
</dbReference>
<proteinExistence type="predicted"/>
<accession>A0ACC2VD82</accession>
<name>A0ACC2VD82_9TREE</name>
<keyword evidence="2" id="KW-1185">Reference proteome</keyword>